<dbReference type="InterPro" id="IPR036038">
    <property type="entry name" value="Aminotransferase-like"/>
</dbReference>
<accession>A0A1M6G3B5</accession>
<organism evidence="1 2">
    <name type="scientific">Tangfeifania diversioriginum</name>
    <dbReference type="NCBI Taxonomy" id="1168035"/>
    <lineage>
        <taxon>Bacteria</taxon>
        <taxon>Pseudomonadati</taxon>
        <taxon>Bacteroidota</taxon>
        <taxon>Bacteroidia</taxon>
        <taxon>Marinilabiliales</taxon>
        <taxon>Prolixibacteraceae</taxon>
        <taxon>Tangfeifania</taxon>
    </lineage>
</organism>
<dbReference type="GO" id="GO:0016829">
    <property type="term" value="F:lyase activity"/>
    <property type="evidence" value="ECO:0007669"/>
    <property type="project" value="UniProtKB-KW"/>
</dbReference>
<gene>
    <name evidence="1" type="ORF">SAMN05444280_11013</name>
</gene>
<keyword evidence="1" id="KW-0456">Lyase</keyword>
<proteinExistence type="predicted"/>
<sequence>MCQLVETIKCKNGKLENLRYHQARFNLARKELFGENFELNLIEEIKVPEKYQTGLFRCRVIYASDIEKIEFHPYEYRKVESLKLMEDCTIDYRYKFTDRKKLNELFEKRGNCDDILIVKNGCITESYVANIVFFDGKEWWTPDTPLLRGTRRAQLIEEGKIKVCRITPDDIPRFEKAGLINAMQGLNEMPEIKIENIV</sequence>
<dbReference type="InterPro" id="IPR001544">
    <property type="entry name" value="Aminotrans_IV"/>
</dbReference>
<dbReference type="Proteomes" id="UP000184050">
    <property type="component" value="Unassembled WGS sequence"/>
</dbReference>
<dbReference type="SUPFAM" id="SSF56752">
    <property type="entry name" value="D-aminoacid aminotransferase-like PLP-dependent enzymes"/>
    <property type="match status" value="1"/>
</dbReference>
<dbReference type="InterPro" id="IPR043132">
    <property type="entry name" value="BCAT-like_C"/>
</dbReference>
<dbReference type="AlphaFoldDB" id="A0A1M6G3B5"/>
<name>A0A1M6G3B5_9BACT</name>
<dbReference type="OrthoDB" id="1148709at2"/>
<reference evidence="1 2" key="1">
    <citation type="submission" date="2016-11" db="EMBL/GenBank/DDBJ databases">
        <authorList>
            <person name="Jaros S."/>
            <person name="Januszkiewicz K."/>
            <person name="Wedrychowicz H."/>
        </authorList>
    </citation>
    <scope>NUCLEOTIDE SEQUENCE [LARGE SCALE GENOMIC DNA]</scope>
    <source>
        <strain evidence="1 2">DSM 27063</strain>
    </source>
</reference>
<evidence type="ECO:0000313" key="1">
    <source>
        <dbReference type="EMBL" id="SHJ04439.1"/>
    </source>
</evidence>
<dbReference type="Gene3D" id="3.20.10.10">
    <property type="entry name" value="D-amino Acid Aminotransferase, subunit A, domain 2"/>
    <property type="match status" value="1"/>
</dbReference>
<dbReference type="Pfam" id="PF01063">
    <property type="entry name" value="Aminotran_4"/>
    <property type="match status" value="1"/>
</dbReference>
<evidence type="ECO:0000313" key="2">
    <source>
        <dbReference type="Proteomes" id="UP000184050"/>
    </source>
</evidence>
<dbReference type="InterPro" id="IPR043131">
    <property type="entry name" value="BCAT-like_N"/>
</dbReference>
<dbReference type="RefSeq" id="WP_073168204.1">
    <property type="nucleotide sequence ID" value="NZ_FQZE01000010.1"/>
</dbReference>
<dbReference type="EMBL" id="FQZE01000010">
    <property type="protein sequence ID" value="SHJ04439.1"/>
    <property type="molecule type" value="Genomic_DNA"/>
</dbReference>
<dbReference type="Gene3D" id="3.30.470.10">
    <property type="match status" value="1"/>
</dbReference>
<protein>
    <submittedName>
        <fullName evidence="1">4-amino-4-deoxychorismate lyase</fullName>
    </submittedName>
</protein>
<dbReference type="STRING" id="1168035.SAMN05444280_11013"/>
<keyword evidence="2" id="KW-1185">Reference proteome</keyword>